<feature type="transmembrane region" description="Helical" evidence="1">
    <location>
        <begin position="38"/>
        <end position="58"/>
    </location>
</feature>
<evidence type="ECO:0000313" key="3">
    <source>
        <dbReference type="Proteomes" id="UP001348149"/>
    </source>
</evidence>
<gene>
    <name evidence="2" type="ORF">VK792_00695</name>
</gene>
<protein>
    <submittedName>
        <fullName evidence="2">Uncharacterized protein</fullName>
    </submittedName>
</protein>
<evidence type="ECO:0000313" key="2">
    <source>
        <dbReference type="EMBL" id="MEC3859786.1"/>
    </source>
</evidence>
<organism evidence="2 3">
    <name type="scientific">Mesobacterium hydrothermale</name>
    <dbReference type="NCBI Taxonomy" id="3111907"/>
    <lineage>
        <taxon>Bacteria</taxon>
        <taxon>Pseudomonadati</taxon>
        <taxon>Pseudomonadota</taxon>
        <taxon>Alphaproteobacteria</taxon>
        <taxon>Rhodobacterales</taxon>
        <taxon>Roseobacteraceae</taxon>
        <taxon>Mesobacterium</taxon>
    </lineage>
</organism>
<sequence length="175" mass="18663">MSLIRPEVRAALLRWQELIVGALVLALGLYWALGTGGVLGWIGYAVIVLGLGLVAMGVQRGRFRRGAGGAGVVQILEGRITYFGPISGGMANLSELSALKLDPSLTPAHWVLEQPGEVPLLIPVDAEQAEALFDVFISLPGLQSGQLLRALEHPGDQTVVIWRRNGPPGHVARLH</sequence>
<keyword evidence="3" id="KW-1185">Reference proteome</keyword>
<keyword evidence="1" id="KW-0472">Membrane</keyword>
<name>A0ABU6HBK5_9RHOB</name>
<feature type="transmembrane region" description="Helical" evidence="1">
    <location>
        <begin position="12"/>
        <end position="32"/>
    </location>
</feature>
<keyword evidence="1" id="KW-1133">Transmembrane helix</keyword>
<comment type="caution">
    <text evidence="2">The sequence shown here is derived from an EMBL/GenBank/DDBJ whole genome shotgun (WGS) entry which is preliminary data.</text>
</comment>
<dbReference type="EMBL" id="JAYLLH010000001">
    <property type="protein sequence ID" value="MEC3859786.1"/>
    <property type="molecule type" value="Genomic_DNA"/>
</dbReference>
<accession>A0ABU6HBK5</accession>
<reference evidence="2 3" key="1">
    <citation type="submission" date="2024-01" db="EMBL/GenBank/DDBJ databases">
        <title>Mesobacterium rodlantinim sp. nov., isolated from shallow sea hydrothermal systems off Kueishantao Island.</title>
        <authorList>
            <person name="Su Z."/>
            <person name="Tang K."/>
        </authorList>
    </citation>
    <scope>NUCLEOTIDE SEQUENCE [LARGE SCALE GENOMIC DNA]</scope>
    <source>
        <strain evidence="2 3">TK19101</strain>
    </source>
</reference>
<proteinExistence type="predicted"/>
<evidence type="ECO:0000256" key="1">
    <source>
        <dbReference type="SAM" id="Phobius"/>
    </source>
</evidence>
<dbReference type="Proteomes" id="UP001348149">
    <property type="component" value="Unassembled WGS sequence"/>
</dbReference>
<keyword evidence="1" id="KW-0812">Transmembrane</keyword>
<dbReference type="RefSeq" id="WP_326295306.1">
    <property type="nucleotide sequence ID" value="NZ_JAYLLH010000001.1"/>
</dbReference>